<dbReference type="PANTHER" id="PTHR42254:SF1">
    <property type="entry name" value="CALCINEURIN-LIKE PHOSPHOESTERASE DOMAIN-CONTAINING PROTEIN"/>
    <property type="match status" value="1"/>
</dbReference>
<reference evidence="4" key="1">
    <citation type="journal article" date="2023" name="Commun. Biol.">
        <title>Genome analysis of Parmales, the sister group of diatoms, reveals the evolutionary specialization of diatoms from phago-mixotrophs to photoautotrophs.</title>
        <authorList>
            <person name="Ban H."/>
            <person name="Sato S."/>
            <person name="Yoshikawa S."/>
            <person name="Yamada K."/>
            <person name="Nakamura Y."/>
            <person name="Ichinomiya M."/>
            <person name="Sato N."/>
            <person name="Blanc-Mathieu R."/>
            <person name="Endo H."/>
            <person name="Kuwata A."/>
            <person name="Ogata H."/>
        </authorList>
    </citation>
    <scope>NUCLEOTIDE SEQUENCE [LARGE SCALE GENOMIC DNA]</scope>
    <source>
        <strain evidence="4">NIES 3699</strain>
    </source>
</reference>
<dbReference type="Gene3D" id="3.60.21.10">
    <property type="match status" value="1"/>
</dbReference>
<evidence type="ECO:0000313" key="4">
    <source>
        <dbReference type="Proteomes" id="UP001165160"/>
    </source>
</evidence>
<comment type="caution">
    <text evidence="3">The sequence shown here is derived from an EMBL/GenBank/DDBJ whole genome shotgun (WGS) entry which is preliminary data.</text>
</comment>
<evidence type="ECO:0000256" key="2">
    <source>
        <dbReference type="SAM" id="MobiDB-lite"/>
    </source>
</evidence>
<keyword evidence="1" id="KW-0175">Coiled coil</keyword>
<name>A0A9W7DMK5_9STRA</name>
<proteinExistence type="predicted"/>
<accession>A0A9W7DMK5</accession>
<dbReference type="AlphaFoldDB" id="A0A9W7DMK5"/>
<feature type="compositionally biased region" description="Basic and acidic residues" evidence="2">
    <location>
        <begin position="951"/>
        <end position="984"/>
    </location>
</feature>
<feature type="coiled-coil region" evidence="1">
    <location>
        <begin position="319"/>
        <end position="353"/>
    </location>
</feature>
<evidence type="ECO:0008006" key="5">
    <source>
        <dbReference type="Google" id="ProtNLM"/>
    </source>
</evidence>
<dbReference type="SUPFAM" id="SSF56300">
    <property type="entry name" value="Metallo-dependent phosphatases"/>
    <property type="match status" value="1"/>
</dbReference>
<sequence>MPPSRVHKRVDNSDNMSNASLGTAAAFRNETASGGLFLKGGEYNVEFLQTFITKPLKSNKPKAKPLRQPVVFSEVPPGFKPRTVIYFKRPDLEKDPQQRLKYNLLSKDEQLAVSMQAEQTKQELFGEVKKVRKAWNTPCERPGSLPKPPPRVSLEERKARKAKAEAELENRGALVETVTVNDPSMGGGRWGKRLEIQQVTPASAYNPSSYDTPVSPTKSQFGGDDDDDLEAFKRSPPRPVYESYTANELRLLNAARSKAIQADHMKKKVSRLEHFVGDLKKSIVSLKEGETNTLLTSEAATLGEKGMLGTAGGELAAALNRIQEQQMEQAVMIAQLQEEKTLAEKRVKALEKEVVTGFREEKEQMRKDRLNPPSAAVSPFETISVVHELPKAATVEFLTDVEGNNAYLENFLARSRILSVNSTGGYDLSPNGYFVYGGDSVDKGTADIRVVKMLVALKKKYPERVFLILGNRDMNKLRFPTELDEKSLATSSDIYWDSRHTPFAAWCQEKLQQPTEQASKIRWMLECTMGSSTTFETRRMELAEMKLIEKNLVTDKMVTNSFLESVDPKGKDAWMLEYVKLGQLMLILDNSLFVHGGLKENLLGCVPGSDPEVEADEVDAEAWCTALNEWKNDMVRAYVKNPKGEGHLQLLDYGVPGGNRGKTCVYNNMLNNGNCVAPDIGVEEFCEVNSVRRIFVGHQPHGECPSVIKRSSVTIFVCDTSFSDVDSNKVDNPADMRGKAVSMVTIKRDVTRIEGVLKDGKTLNKYEIAVDDSRNNLPDSLVGRQLVDDSWVKGVVDGKVLVAKGEGYKLDVQVKEVKDVLEQLKAQPVVSSRVAMKREAREVEKRSAAAKRAKEAKEAAAKKKSGSLSFLDRQAASQKSKADKLAKKIEEKEKAAEDEAAAFQAKPLKKGAMAANAAKMKKDAEEATKEREAKNKVDALEKSLLSGSGRMDMHGAGHETEAQRKGRERRENELKVALEKDNAL</sequence>
<dbReference type="InterPro" id="IPR029052">
    <property type="entry name" value="Metallo-depent_PP-like"/>
</dbReference>
<evidence type="ECO:0000256" key="1">
    <source>
        <dbReference type="SAM" id="Coils"/>
    </source>
</evidence>
<feature type="region of interest" description="Disordered" evidence="2">
    <location>
        <begin position="857"/>
        <end position="886"/>
    </location>
</feature>
<gene>
    <name evidence="3" type="ORF">TrVE_jg11115</name>
</gene>
<feature type="compositionally biased region" description="Basic and acidic residues" evidence="2">
    <location>
        <begin position="920"/>
        <end position="941"/>
    </location>
</feature>
<dbReference type="PANTHER" id="PTHR42254">
    <property type="entry name" value="METALLOPHOS DOMAIN-CONTAINING PROTEIN"/>
    <property type="match status" value="1"/>
</dbReference>
<feature type="compositionally biased region" description="Polar residues" evidence="2">
    <location>
        <begin position="203"/>
        <end position="220"/>
    </location>
</feature>
<dbReference type="Proteomes" id="UP001165160">
    <property type="component" value="Unassembled WGS sequence"/>
</dbReference>
<keyword evidence="4" id="KW-1185">Reference proteome</keyword>
<feature type="region of interest" description="Disordered" evidence="2">
    <location>
        <begin position="203"/>
        <end position="238"/>
    </location>
</feature>
<dbReference type="EMBL" id="BRXX01000590">
    <property type="protein sequence ID" value="GMH49129.1"/>
    <property type="molecule type" value="Genomic_DNA"/>
</dbReference>
<evidence type="ECO:0000313" key="3">
    <source>
        <dbReference type="EMBL" id="GMH49129.1"/>
    </source>
</evidence>
<protein>
    <recommendedName>
        <fullName evidence="5">Calcineurin-like phosphoesterase domain-containing protein</fullName>
    </recommendedName>
</protein>
<feature type="compositionally biased region" description="Low complexity" evidence="2">
    <location>
        <begin position="901"/>
        <end position="918"/>
    </location>
</feature>
<organism evidence="3 4">
    <name type="scientific">Triparma verrucosa</name>
    <dbReference type="NCBI Taxonomy" id="1606542"/>
    <lineage>
        <taxon>Eukaryota</taxon>
        <taxon>Sar</taxon>
        <taxon>Stramenopiles</taxon>
        <taxon>Ochrophyta</taxon>
        <taxon>Bolidophyceae</taxon>
        <taxon>Parmales</taxon>
        <taxon>Triparmaceae</taxon>
        <taxon>Triparma</taxon>
    </lineage>
</organism>
<feature type="region of interest" description="Disordered" evidence="2">
    <location>
        <begin position="900"/>
        <end position="984"/>
    </location>
</feature>